<dbReference type="HOGENOM" id="CLU_1860356_0_0_1"/>
<sequence>LTQPESWSTNAIYKLTTMFASSSKAGLFFKNFLLPREKEDIRTHKKLHFFLYQSLRKTLFNPKAFYLGIVLCVSAALVCLAELEFYGPTSFFMKVILEKRYAMAYRAVDAVTAHFLRIHKETKVMPVIWHQTLLAFVL</sequence>
<dbReference type="EMBL" id="GL348718">
    <property type="protein sequence ID" value="EFH51173.1"/>
    <property type="molecule type" value="Genomic_DNA"/>
</dbReference>
<dbReference type="GO" id="GO:0030515">
    <property type="term" value="F:snoRNA binding"/>
    <property type="evidence" value="ECO:0007669"/>
    <property type="project" value="TreeGrafter"/>
</dbReference>
<dbReference type="Gramene" id="Al_scaffold_0006_3747">
    <property type="protein sequence ID" value="Al_scaffold_0006_3747"/>
    <property type="gene ID" value="Al_scaffold_0006_3747"/>
</dbReference>
<accession>D7M3H4</accession>
<evidence type="ECO:0000313" key="3">
    <source>
        <dbReference type="EMBL" id="EFH51173.1"/>
    </source>
</evidence>
<dbReference type="STRING" id="81972.D7M3H4"/>
<evidence type="ECO:0000256" key="1">
    <source>
        <dbReference type="ARBA" id="ARBA00007114"/>
    </source>
</evidence>
<evidence type="ECO:0000313" key="4">
    <source>
        <dbReference type="Proteomes" id="UP000008694"/>
    </source>
</evidence>
<organism evidence="4">
    <name type="scientific">Arabidopsis lyrata subsp. lyrata</name>
    <name type="common">Lyre-leaved rock-cress</name>
    <dbReference type="NCBI Taxonomy" id="81972"/>
    <lineage>
        <taxon>Eukaryota</taxon>
        <taxon>Viridiplantae</taxon>
        <taxon>Streptophyta</taxon>
        <taxon>Embryophyta</taxon>
        <taxon>Tracheophyta</taxon>
        <taxon>Spermatophyta</taxon>
        <taxon>Magnoliopsida</taxon>
        <taxon>eudicotyledons</taxon>
        <taxon>Gunneridae</taxon>
        <taxon>Pentapetalae</taxon>
        <taxon>rosids</taxon>
        <taxon>malvids</taxon>
        <taxon>Brassicales</taxon>
        <taxon>Brassicaceae</taxon>
        <taxon>Camelineae</taxon>
        <taxon>Arabidopsis</taxon>
    </lineage>
</organism>
<keyword evidence="4" id="KW-1185">Reference proteome</keyword>
<keyword evidence="2" id="KW-0812">Transmembrane</keyword>
<dbReference type="PANTHER" id="PTHR12821:SF0">
    <property type="entry name" value="BYSTIN"/>
    <property type="match status" value="1"/>
</dbReference>
<dbReference type="Pfam" id="PF05291">
    <property type="entry name" value="Bystin"/>
    <property type="match status" value="1"/>
</dbReference>
<feature type="non-terminal residue" evidence="3">
    <location>
        <position position="1"/>
    </location>
</feature>
<proteinExistence type="inferred from homology"/>
<dbReference type="GO" id="GO:0005737">
    <property type="term" value="C:cytoplasm"/>
    <property type="evidence" value="ECO:0007669"/>
    <property type="project" value="TreeGrafter"/>
</dbReference>
<name>D7M3H4_ARALL</name>
<dbReference type="GO" id="GO:0005730">
    <property type="term" value="C:nucleolus"/>
    <property type="evidence" value="ECO:0007669"/>
    <property type="project" value="TreeGrafter"/>
</dbReference>
<feature type="non-terminal residue" evidence="3">
    <location>
        <position position="138"/>
    </location>
</feature>
<dbReference type="Proteomes" id="UP000008694">
    <property type="component" value="Unassembled WGS sequence"/>
</dbReference>
<dbReference type="InterPro" id="IPR007955">
    <property type="entry name" value="Bystin"/>
</dbReference>
<dbReference type="GO" id="GO:0006364">
    <property type="term" value="P:rRNA processing"/>
    <property type="evidence" value="ECO:0007669"/>
    <property type="project" value="TreeGrafter"/>
</dbReference>
<feature type="transmembrane region" description="Helical" evidence="2">
    <location>
        <begin position="64"/>
        <end position="86"/>
    </location>
</feature>
<gene>
    <name evidence="3" type="ORF">ARALYDRAFT_663682</name>
</gene>
<keyword evidence="2" id="KW-1133">Transmembrane helix</keyword>
<dbReference type="PANTHER" id="PTHR12821">
    <property type="entry name" value="BYSTIN"/>
    <property type="match status" value="1"/>
</dbReference>
<dbReference type="AlphaFoldDB" id="D7M3H4"/>
<reference evidence="4" key="1">
    <citation type="journal article" date="2011" name="Nat. Genet.">
        <title>The Arabidopsis lyrata genome sequence and the basis of rapid genome size change.</title>
        <authorList>
            <person name="Hu T.T."/>
            <person name="Pattyn P."/>
            <person name="Bakker E.G."/>
            <person name="Cao J."/>
            <person name="Cheng J.-F."/>
            <person name="Clark R.M."/>
            <person name="Fahlgren N."/>
            <person name="Fawcett J.A."/>
            <person name="Grimwood J."/>
            <person name="Gundlach H."/>
            <person name="Haberer G."/>
            <person name="Hollister J.D."/>
            <person name="Ossowski S."/>
            <person name="Ottilar R.P."/>
            <person name="Salamov A.A."/>
            <person name="Schneeberger K."/>
            <person name="Spannagl M."/>
            <person name="Wang X."/>
            <person name="Yang L."/>
            <person name="Nasrallah M.E."/>
            <person name="Bergelson J."/>
            <person name="Carrington J.C."/>
            <person name="Gaut B.S."/>
            <person name="Schmutz J."/>
            <person name="Mayer K.F.X."/>
            <person name="Van de Peer Y."/>
            <person name="Grigoriev I.V."/>
            <person name="Nordborg M."/>
            <person name="Weigel D."/>
            <person name="Guo Y.-L."/>
        </authorList>
    </citation>
    <scope>NUCLEOTIDE SEQUENCE [LARGE SCALE GENOMIC DNA]</scope>
    <source>
        <strain evidence="4">cv. MN47</strain>
    </source>
</reference>
<protein>
    <submittedName>
        <fullName evidence="3">Predicted protein</fullName>
    </submittedName>
</protein>
<evidence type="ECO:0000256" key="2">
    <source>
        <dbReference type="SAM" id="Phobius"/>
    </source>
</evidence>
<dbReference type="GO" id="GO:0030688">
    <property type="term" value="C:preribosome, small subunit precursor"/>
    <property type="evidence" value="ECO:0007669"/>
    <property type="project" value="TreeGrafter"/>
</dbReference>
<keyword evidence="2" id="KW-0472">Membrane</keyword>
<dbReference type="eggNOG" id="KOG3871">
    <property type="taxonomic scope" value="Eukaryota"/>
</dbReference>
<comment type="similarity">
    <text evidence="1">Belongs to the bystin family.</text>
</comment>